<reference evidence="1" key="1">
    <citation type="submission" date="2014-09" db="EMBL/GenBank/DDBJ databases">
        <authorList>
            <person name="Magalhaes I.L.F."/>
            <person name="Oliveira U."/>
            <person name="Santos F.R."/>
            <person name="Vidigal T.H.D.A."/>
            <person name="Brescovit A.D."/>
            <person name="Santos A.J."/>
        </authorList>
    </citation>
    <scope>NUCLEOTIDE SEQUENCE</scope>
    <source>
        <tissue evidence="1">Shoot tissue taken approximately 20 cm above the soil surface</tissue>
    </source>
</reference>
<organism evidence="1">
    <name type="scientific">Arundo donax</name>
    <name type="common">Giant reed</name>
    <name type="synonym">Donax arundinaceus</name>
    <dbReference type="NCBI Taxonomy" id="35708"/>
    <lineage>
        <taxon>Eukaryota</taxon>
        <taxon>Viridiplantae</taxon>
        <taxon>Streptophyta</taxon>
        <taxon>Embryophyta</taxon>
        <taxon>Tracheophyta</taxon>
        <taxon>Spermatophyta</taxon>
        <taxon>Magnoliopsida</taxon>
        <taxon>Liliopsida</taxon>
        <taxon>Poales</taxon>
        <taxon>Poaceae</taxon>
        <taxon>PACMAD clade</taxon>
        <taxon>Arundinoideae</taxon>
        <taxon>Arundineae</taxon>
        <taxon>Arundo</taxon>
    </lineage>
</organism>
<dbReference type="EMBL" id="GBRH01168466">
    <property type="protein sequence ID" value="JAE29430.1"/>
    <property type="molecule type" value="Transcribed_RNA"/>
</dbReference>
<proteinExistence type="predicted"/>
<sequence length="86" mass="9816">MYIAACVQEISKVLRRHAECLELEEFSVISVNPILLPALNDLLLEVYTMLRPKPVDYEQHSTLVDIFKKMTHKIFGTLSISCSCDC</sequence>
<accession>A0A0A9GWQ0</accession>
<evidence type="ECO:0000313" key="1">
    <source>
        <dbReference type="EMBL" id="JAE29430.1"/>
    </source>
</evidence>
<name>A0A0A9GWQ0_ARUDO</name>
<protein>
    <submittedName>
        <fullName evidence="1">Uncharacterized protein</fullName>
    </submittedName>
</protein>
<reference evidence="1" key="2">
    <citation type="journal article" date="2015" name="Data Brief">
        <title>Shoot transcriptome of the giant reed, Arundo donax.</title>
        <authorList>
            <person name="Barrero R.A."/>
            <person name="Guerrero F.D."/>
            <person name="Moolhuijzen P."/>
            <person name="Goolsby J.A."/>
            <person name="Tidwell J."/>
            <person name="Bellgard S.E."/>
            <person name="Bellgard M.I."/>
        </authorList>
    </citation>
    <scope>NUCLEOTIDE SEQUENCE</scope>
    <source>
        <tissue evidence="1">Shoot tissue taken approximately 20 cm above the soil surface</tissue>
    </source>
</reference>
<dbReference type="AlphaFoldDB" id="A0A0A9GWQ0"/>